<evidence type="ECO:0000313" key="4">
    <source>
        <dbReference type="Proteomes" id="UP001595752"/>
    </source>
</evidence>
<gene>
    <name evidence="3" type="ORF">ACFOU2_05385</name>
</gene>
<dbReference type="RefSeq" id="WP_377912908.1">
    <property type="nucleotide sequence ID" value="NZ_JBHRZT010000020.1"/>
</dbReference>
<proteinExistence type="predicted"/>
<keyword evidence="2" id="KW-0472">Membrane</keyword>
<keyword evidence="2" id="KW-1133">Transmembrane helix</keyword>
<protein>
    <submittedName>
        <fullName evidence="3">Uncharacterized protein</fullName>
    </submittedName>
</protein>
<reference evidence="4" key="1">
    <citation type="journal article" date="2019" name="Int. J. Syst. Evol. Microbiol.">
        <title>The Global Catalogue of Microorganisms (GCM) 10K type strain sequencing project: providing services to taxonomists for standard genome sequencing and annotation.</title>
        <authorList>
            <consortium name="The Broad Institute Genomics Platform"/>
            <consortium name="The Broad Institute Genome Sequencing Center for Infectious Disease"/>
            <person name="Wu L."/>
            <person name="Ma J."/>
        </authorList>
    </citation>
    <scope>NUCLEOTIDE SEQUENCE [LARGE SCALE GENOMIC DNA]</scope>
    <source>
        <strain evidence="4">CCUG 61889</strain>
    </source>
</reference>
<dbReference type="EMBL" id="JBHRZT010000020">
    <property type="protein sequence ID" value="MFC3882968.1"/>
    <property type="molecule type" value="Genomic_DNA"/>
</dbReference>
<evidence type="ECO:0000256" key="1">
    <source>
        <dbReference type="SAM" id="MobiDB-lite"/>
    </source>
</evidence>
<keyword evidence="4" id="KW-1185">Reference proteome</keyword>
<evidence type="ECO:0000313" key="3">
    <source>
        <dbReference type="EMBL" id="MFC3882968.1"/>
    </source>
</evidence>
<comment type="caution">
    <text evidence="3">The sequence shown here is derived from an EMBL/GenBank/DDBJ whole genome shotgun (WGS) entry which is preliminary data.</text>
</comment>
<name>A0ABV8AYD5_9BACI</name>
<evidence type="ECO:0000256" key="2">
    <source>
        <dbReference type="SAM" id="Phobius"/>
    </source>
</evidence>
<organism evidence="3 4">
    <name type="scientific">Bacillus songklensis</name>
    <dbReference type="NCBI Taxonomy" id="1069116"/>
    <lineage>
        <taxon>Bacteria</taxon>
        <taxon>Bacillati</taxon>
        <taxon>Bacillota</taxon>
        <taxon>Bacilli</taxon>
        <taxon>Bacillales</taxon>
        <taxon>Bacillaceae</taxon>
        <taxon>Bacillus</taxon>
    </lineage>
</organism>
<feature type="transmembrane region" description="Helical" evidence="2">
    <location>
        <begin position="6"/>
        <end position="25"/>
    </location>
</feature>
<dbReference type="Proteomes" id="UP001595752">
    <property type="component" value="Unassembled WGS sequence"/>
</dbReference>
<keyword evidence="2" id="KW-0812">Transmembrane</keyword>
<feature type="compositionally biased region" description="Polar residues" evidence="1">
    <location>
        <begin position="82"/>
        <end position="99"/>
    </location>
</feature>
<sequence length="133" mass="15274">MNIIDFLMSNFFIFIVIAGFLINLLKKYSEEMKESKKQRELVQRKPAVDVRNEVEEARRFQKQASAVISKIETVKETKRSDPASSATQKTSLPIQSNVNRKGRRVNSLPISKKQMVQGIIWSEILAPPKAKRK</sequence>
<feature type="region of interest" description="Disordered" evidence="1">
    <location>
        <begin position="77"/>
        <end position="107"/>
    </location>
</feature>
<accession>A0ABV8AYD5</accession>